<protein>
    <submittedName>
        <fullName evidence="1">Uncharacterized protein</fullName>
    </submittedName>
</protein>
<dbReference type="AlphaFoldDB" id="A0AAV0VEL7"/>
<sequence length="89" mass="10137">MTTSQSSNLSHRAKNEQCCYIEFFTPTQEGFRLSFCTLDAADVLAGKAPSDRVIPLHPISEVSADWKRYFVNEIIDSNGQYLVEYGKHY</sequence>
<proteinExistence type="predicted"/>
<name>A0AAV0VEL7_9STRA</name>
<dbReference type="EMBL" id="CANTFM010002697">
    <property type="protein sequence ID" value="CAI5747536.1"/>
    <property type="molecule type" value="Genomic_DNA"/>
</dbReference>
<organism evidence="1 2">
    <name type="scientific">Peronospora destructor</name>
    <dbReference type="NCBI Taxonomy" id="86335"/>
    <lineage>
        <taxon>Eukaryota</taxon>
        <taxon>Sar</taxon>
        <taxon>Stramenopiles</taxon>
        <taxon>Oomycota</taxon>
        <taxon>Peronosporomycetes</taxon>
        <taxon>Peronosporales</taxon>
        <taxon>Peronosporaceae</taxon>
        <taxon>Peronospora</taxon>
    </lineage>
</organism>
<keyword evidence="2" id="KW-1185">Reference proteome</keyword>
<comment type="caution">
    <text evidence="1">The sequence shown here is derived from an EMBL/GenBank/DDBJ whole genome shotgun (WGS) entry which is preliminary data.</text>
</comment>
<evidence type="ECO:0000313" key="2">
    <source>
        <dbReference type="Proteomes" id="UP001162029"/>
    </source>
</evidence>
<reference evidence="1" key="1">
    <citation type="submission" date="2022-12" db="EMBL/GenBank/DDBJ databases">
        <authorList>
            <person name="Webb A."/>
        </authorList>
    </citation>
    <scope>NUCLEOTIDE SEQUENCE</scope>
    <source>
        <strain evidence="1">Pd1</strain>
    </source>
</reference>
<dbReference type="Proteomes" id="UP001162029">
    <property type="component" value="Unassembled WGS sequence"/>
</dbReference>
<accession>A0AAV0VEL7</accession>
<gene>
    <name evidence="1" type="ORF">PDE001_LOCUS12430</name>
</gene>
<evidence type="ECO:0000313" key="1">
    <source>
        <dbReference type="EMBL" id="CAI5747536.1"/>
    </source>
</evidence>